<reference evidence="7" key="1">
    <citation type="journal article" date="2015" name="PLoS Genet.">
        <title>The dynamic genome and transcriptome of the human fungal pathogen Blastomyces and close relative Emmonsia.</title>
        <authorList>
            <person name="Munoz J.F."/>
            <person name="Gauthier G.M."/>
            <person name="Desjardins C.A."/>
            <person name="Gallo J.E."/>
            <person name="Holder J."/>
            <person name="Sullivan T.D."/>
            <person name="Marty A.J."/>
            <person name="Carmen J.C."/>
            <person name="Chen Z."/>
            <person name="Ding L."/>
            <person name="Gujja S."/>
            <person name="Magrini V."/>
            <person name="Misas E."/>
            <person name="Mitreva M."/>
            <person name="Priest M."/>
            <person name="Saif S."/>
            <person name="Whiston E.A."/>
            <person name="Young S."/>
            <person name="Zeng Q."/>
            <person name="Goldman W.E."/>
            <person name="Mardis E.R."/>
            <person name="Taylor J.W."/>
            <person name="McEwen J.G."/>
            <person name="Clay O.K."/>
            <person name="Klein B.S."/>
            <person name="Cuomo C.A."/>
        </authorList>
    </citation>
    <scope>NUCLEOTIDE SEQUENCE [LARGE SCALE GENOMIC DNA]</scope>
    <source>
        <strain evidence="7">UAMH 3008</strain>
    </source>
</reference>
<name>A0A0G2JA93_9EURO</name>
<dbReference type="AlphaFoldDB" id="A0A0G2JA93"/>
<evidence type="ECO:0000259" key="5">
    <source>
        <dbReference type="Pfam" id="PF01765"/>
    </source>
</evidence>
<keyword evidence="2" id="KW-0648">Protein biosynthesis</keyword>
<dbReference type="FunFam" id="3.30.1360.40:FF:000020">
    <property type="entry name" value="Similar to ribosome recycling factor"/>
    <property type="match status" value="1"/>
</dbReference>
<dbReference type="EMBL" id="LCZI01000671">
    <property type="protein sequence ID" value="KKZ65331.1"/>
    <property type="molecule type" value="Genomic_DNA"/>
</dbReference>
<dbReference type="OrthoDB" id="407355at2759"/>
<dbReference type="Gene3D" id="3.30.1360.40">
    <property type="match status" value="1"/>
</dbReference>
<dbReference type="InterPro" id="IPR002661">
    <property type="entry name" value="Ribosome_recyc_fac"/>
</dbReference>
<dbReference type="PANTHER" id="PTHR20982">
    <property type="entry name" value="RIBOSOME RECYCLING FACTOR"/>
    <property type="match status" value="1"/>
</dbReference>
<evidence type="ECO:0000256" key="3">
    <source>
        <dbReference type="ARBA" id="ARBA00024909"/>
    </source>
</evidence>
<dbReference type="GO" id="GO:0006412">
    <property type="term" value="P:translation"/>
    <property type="evidence" value="ECO:0007669"/>
    <property type="project" value="UniProtKB-KW"/>
</dbReference>
<proteinExistence type="inferred from homology"/>
<dbReference type="InterPro" id="IPR036191">
    <property type="entry name" value="RRF_sf"/>
</dbReference>
<dbReference type="Proteomes" id="UP000034164">
    <property type="component" value="Unassembled WGS sequence"/>
</dbReference>
<evidence type="ECO:0000256" key="1">
    <source>
        <dbReference type="ARBA" id="ARBA00005912"/>
    </source>
</evidence>
<evidence type="ECO:0000313" key="7">
    <source>
        <dbReference type="Proteomes" id="UP000034164"/>
    </source>
</evidence>
<organism evidence="6 7">
    <name type="scientific">[Emmonsia] crescens</name>
    <dbReference type="NCBI Taxonomy" id="73230"/>
    <lineage>
        <taxon>Eukaryota</taxon>
        <taxon>Fungi</taxon>
        <taxon>Dikarya</taxon>
        <taxon>Ascomycota</taxon>
        <taxon>Pezizomycotina</taxon>
        <taxon>Eurotiomycetes</taxon>
        <taxon>Eurotiomycetidae</taxon>
        <taxon>Onygenales</taxon>
        <taxon>Ajellomycetaceae</taxon>
        <taxon>Emergomyces</taxon>
    </lineage>
</organism>
<dbReference type="Pfam" id="PF01765">
    <property type="entry name" value="RRF"/>
    <property type="match status" value="1"/>
</dbReference>
<dbReference type="Gene3D" id="1.10.132.20">
    <property type="entry name" value="Ribosome-recycling factor"/>
    <property type="match status" value="1"/>
</dbReference>
<dbReference type="SUPFAM" id="SSF55194">
    <property type="entry name" value="Ribosome recycling factor, RRF"/>
    <property type="match status" value="1"/>
</dbReference>
<evidence type="ECO:0000313" key="6">
    <source>
        <dbReference type="EMBL" id="KKZ65331.1"/>
    </source>
</evidence>
<sequence length="305" mass="32739">MSPVIRSFNSEILSLLSSRTAGANGSLRALTIPLSRRSSTITTAGKSAVPTSFYNNSLTVFRTATPNLRLQSFSTTSNLSKKKDKGNKASSRDSDSGSDIGAADAEGLDANDPFGFTQLENDIAGAVQRLKDDISKLRAGGRFNPEAIESLRVAVTKGDGKGSKETVKLGELAQVIPKGGRMLTILVGEEEYIKPITSALLSSNLSLNPQPDPHNSLQLNVPIPPPTKESREQSVKDAKAAMEKASNSVRNARGAINKKLKNMGVKKLVRPDDLRKHVEKMEKVAEKGQKEVKDVFEGAKKALEA</sequence>
<feature type="domain" description="Ribosome recycling factor" evidence="5">
    <location>
        <begin position="130"/>
        <end position="303"/>
    </location>
</feature>
<dbReference type="GO" id="GO:0043023">
    <property type="term" value="F:ribosomal large subunit binding"/>
    <property type="evidence" value="ECO:0007669"/>
    <property type="project" value="TreeGrafter"/>
</dbReference>
<comment type="similarity">
    <text evidence="1">Belongs to the RRF family.</text>
</comment>
<dbReference type="GO" id="GO:0005739">
    <property type="term" value="C:mitochondrion"/>
    <property type="evidence" value="ECO:0007669"/>
    <property type="project" value="TreeGrafter"/>
</dbReference>
<protein>
    <submittedName>
        <fullName evidence="6">Ribosome recycling factor</fullName>
    </submittedName>
</protein>
<feature type="compositionally biased region" description="Basic and acidic residues" evidence="4">
    <location>
        <begin position="86"/>
        <end position="95"/>
    </location>
</feature>
<dbReference type="VEuPathDB" id="FungiDB:EMCG_08847"/>
<feature type="region of interest" description="Disordered" evidence="4">
    <location>
        <begin position="75"/>
        <end position="104"/>
    </location>
</feature>
<comment type="caution">
    <text evidence="6">The sequence shown here is derived from an EMBL/GenBank/DDBJ whole genome shotgun (WGS) entry which is preliminary data.</text>
</comment>
<comment type="function">
    <text evidence="3">Necessary for protein synthesis in mitochondria. Functions as a ribosome recycling factor in mitochondria.</text>
</comment>
<dbReference type="PANTHER" id="PTHR20982:SF3">
    <property type="entry name" value="MITOCHONDRIAL RIBOSOME RECYCLING FACTOR PSEUDO 1"/>
    <property type="match status" value="1"/>
</dbReference>
<gene>
    <name evidence="6" type="ORF">EMCG_08847</name>
</gene>
<accession>A0A0G2JA93</accession>
<evidence type="ECO:0000256" key="4">
    <source>
        <dbReference type="SAM" id="MobiDB-lite"/>
    </source>
</evidence>
<dbReference type="InterPro" id="IPR023584">
    <property type="entry name" value="Ribosome_recyc_fac_dom"/>
</dbReference>
<evidence type="ECO:0000256" key="2">
    <source>
        <dbReference type="ARBA" id="ARBA00022917"/>
    </source>
</evidence>